<evidence type="ECO:0000313" key="3">
    <source>
        <dbReference type="Proteomes" id="UP000789375"/>
    </source>
</evidence>
<feature type="non-terminal residue" evidence="2">
    <location>
        <position position="1"/>
    </location>
</feature>
<evidence type="ECO:0000313" key="2">
    <source>
        <dbReference type="EMBL" id="CAG8714159.1"/>
    </source>
</evidence>
<organism evidence="2 3">
    <name type="scientific">Funneliformis mosseae</name>
    <name type="common">Endomycorrhizal fungus</name>
    <name type="synonym">Glomus mosseae</name>
    <dbReference type="NCBI Taxonomy" id="27381"/>
    <lineage>
        <taxon>Eukaryota</taxon>
        <taxon>Fungi</taxon>
        <taxon>Fungi incertae sedis</taxon>
        <taxon>Mucoromycota</taxon>
        <taxon>Glomeromycotina</taxon>
        <taxon>Glomeromycetes</taxon>
        <taxon>Glomerales</taxon>
        <taxon>Glomeraceae</taxon>
        <taxon>Funneliformis</taxon>
    </lineage>
</organism>
<gene>
    <name evidence="2" type="ORF">FMOSSE_LOCUS14525</name>
</gene>
<keyword evidence="1" id="KW-0175">Coiled coil</keyword>
<dbReference type="EMBL" id="CAJVPP010011419">
    <property type="protein sequence ID" value="CAG8714159.1"/>
    <property type="molecule type" value="Genomic_DNA"/>
</dbReference>
<name>A0A9N9HZT9_FUNMO</name>
<reference evidence="2" key="1">
    <citation type="submission" date="2021-06" db="EMBL/GenBank/DDBJ databases">
        <authorList>
            <person name="Kallberg Y."/>
            <person name="Tangrot J."/>
            <person name="Rosling A."/>
        </authorList>
    </citation>
    <scope>NUCLEOTIDE SEQUENCE</scope>
    <source>
        <strain evidence="2">87-6 pot B 2015</strain>
    </source>
</reference>
<evidence type="ECO:0000256" key="1">
    <source>
        <dbReference type="SAM" id="Coils"/>
    </source>
</evidence>
<sequence length="143" mass="16958">KLRLEECEECCQRLLSISKSRTSRRGTIIADNSEVEKLKRKIADLEELLDEGSASETSAERKTYYTGEYRLDYNKMFSDQSKTVYEKLIPELKKMMNRHFNPSVTQLSNWLRSMHKHKRDQLRKCNTGQLDNRRMHTNARLND</sequence>
<accession>A0A9N9HZT9</accession>
<protein>
    <submittedName>
        <fullName evidence="2">7017_t:CDS:1</fullName>
    </submittedName>
</protein>
<proteinExistence type="predicted"/>
<comment type="caution">
    <text evidence="2">The sequence shown here is derived from an EMBL/GenBank/DDBJ whole genome shotgun (WGS) entry which is preliminary data.</text>
</comment>
<keyword evidence="3" id="KW-1185">Reference proteome</keyword>
<feature type="coiled-coil region" evidence="1">
    <location>
        <begin position="28"/>
        <end position="55"/>
    </location>
</feature>
<feature type="non-terminal residue" evidence="2">
    <location>
        <position position="143"/>
    </location>
</feature>
<dbReference type="Proteomes" id="UP000789375">
    <property type="component" value="Unassembled WGS sequence"/>
</dbReference>
<dbReference type="AlphaFoldDB" id="A0A9N9HZT9"/>